<gene>
    <name evidence="7" type="ORF">XD94_0453</name>
</gene>
<feature type="transmembrane region" description="Helical" evidence="6">
    <location>
        <begin position="14"/>
        <end position="34"/>
    </location>
</feature>
<feature type="transmembrane region" description="Helical" evidence="6">
    <location>
        <begin position="165"/>
        <end position="186"/>
    </location>
</feature>
<evidence type="ECO:0000256" key="2">
    <source>
        <dbReference type="ARBA" id="ARBA00022475"/>
    </source>
</evidence>
<protein>
    <submittedName>
        <fullName evidence="7">Uncharacterized protein</fullName>
    </submittedName>
</protein>
<reference evidence="8" key="1">
    <citation type="journal article" date="2015" name="MBio">
        <title>Genome-Resolved Metagenomic Analysis Reveals Roles for Candidate Phyla and Other Microbial Community Members in Biogeochemical Transformations in Oil Reservoirs.</title>
        <authorList>
            <person name="Hu P."/>
            <person name="Tom L."/>
            <person name="Singh A."/>
            <person name="Thomas B.C."/>
            <person name="Baker B.J."/>
            <person name="Piceno Y.M."/>
            <person name="Andersen G.L."/>
            <person name="Banfield J.F."/>
        </authorList>
    </citation>
    <scope>NUCLEOTIDE SEQUENCE [LARGE SCALE GENOMIC DNA]</scope>
</reference>
<dbReference type="InterPro" id="IPR022791">
    <property type="entry name" value="L-PG_synthase/AglD"/>
</dbReference>
<dbReference type="GO" id="GO:0005886">
    <property type="term" value="C:plasma membrane"/>
    <property type="evidence" value="ECO:0007669"/>
    <property type="project" value="UniProtKB-SubCell"/>
</dbReference>
<dbReference type="PATRIC" id="fig|1184387.3.peg.788"/>
<accession>A0A101HRC4</accession>
<evidence type="ECO:0000256" key="6">
    <source>
        <dbReference type="SAM" id="Phobius"/>
    </source>
</evidence>
<keyword evidence="3 6" id="KW-0812">Transmembrane</keyword>
<evidence type="ECO:0000256" key="4">
    <source>
        <dbReference type="ARBA" id="ARBA00022989"/>
    </source>
</evidence>
<feature type="transmembrane region" description="Helical" evidence="6">
    <location>
        <begin position="127"/>
        <end position="153"/>
    </location>
</feature>
<feature type="transmembrane region" description="Helical" evidence="6">
    <location>
        <begin position="288"/>
        <end position="309"/>
    </location>
</feature>
<comment type="caution">
    <text evidence="7">The sequence shown here is derived from an EMBL/GenBank/DDBJ whole genome shotgun (WGS) entry which is preliminary data.</text>
</comment>
<sequence>MITLNRFVLSFRKLLPFLGIALFSVSVFVLVSELRRYTLSDIFAKVGEIPASRFVLAIFLTFLTYLNLTFYDLIASRRAGAKLKLSSTALASFVGYTFSKNIGFTFLSGTSVRFRLYGKWGVSGGKILAIIILNYLTFWLGFFALSGILFIVWPPVLQKAVTVPFGSLKVIGVVCVGLYVLYFLLVNLRQRPFRIKGRSFTLPGRSFTLVQTGISVLDWLLSAGVLFMLLPAGTGYFEVLGVFLLSQFAGLSSQVPGGLGVFEALTIVILSPAYQADALMATLILYRIVFYIAPFLIALVVFGVNEFLFTGFKKTE</sequence>
<feature type="transmembrane region" description="Helical" evidence="6">
    <location>
        <begin position="258"/>
        <end position="276"/>
    </location>
</feature>
<keyword evidence="2" id="KW-1003">Cell membrane</keyword>
<evidence type="ECO:0000256" key="1">
    <source>
        <dbReference type="ARBA" id="ARBA00004651"/>
    </source>
</evidence>
<dbReference type="EMBL" id="LGGP01000055">
    <property type="protein sequence ID" value="KUK81469.1"/>
    <property type="molecule type" value="Genomic_DNA"/>
</dbReference>
<dbReference type="Proteomes" id="UP000054092">
    <property type="component" value="Unassembled WGS sequence"/>
</dbReference>
<evidence type="ECO:0000313" key="8">
    <source>
        <dbReference type="Proteomes" id="UP000054092"/>
    </source>
</evidence>
<feature type="transmembrane region" description="Helical" evidence="6">
    <location>
        <begin position="54"/>
        <end position="74"/>
    </location>
</feature>
<feature type="transmembrane region" description="Helical" evidence="6">
    <location>
        <begin position="207"/>
        <end position="229"/>
    </location>
</feature>
<dbReference type="Pfam" id="PF03706">
    <property type="entry name" value="LPG_synthase_TM"/>
    <property type="match status" value="1"/>
</dbReference>
<keyword evidence="5 6" id="KW-0472">Membrane</keyword>
<name>A0A101HRC4_9BACT</name>
<organism evidence="7 8">
    <name type="scientific">Mesotoga prima</name>
    <dbReference type="NCBI Taxonomy" id="1184387"/>
    <lineage>
        <taxon>Bacteria</taxon>
        <taxon>Thermotogati</taxon>
        <taxon>Thermotogota</taxon>
        <taxon>Thermotogae</taxon>
        <taxon>Kosmotogales</taxon>
        <taxon>Kosmotogaceae</taxon>
        <taxon>Mesotoga</taxon>
    </lineage>
</organism>
<comment type="subcellular location">
    <subcellularLocation>
        <location evidence="1">Cell membrane</location>
        <topology evidence="1">Multi-pass membrane protein</topology>
    </subcellularLocation>
</comment>
<proteinExistence type="predicted"/>
<evidence type="ECO:0000256" key="5">
    <source>
        <dbReference type="ARBA" id="ARBA00023136"/>
    </source>
</evidence>
<dbReference type="AlphaFoldDB" id="A0A101HRC4"/>
<evidence type="ECO:0000313" key="7">
    <source>
        <dbReference type="EMBL" id="KUK81469.1"/>
    </source>
</evidence>
<keyword evidence="4 6" id="KW-1133">Transmembrane helix</keyword>
<evidence type="ECO:0000256" key="3">
    <source>
        <dbReference type="ARBA" id="ARBA00022692"/>
    </source>
</evidence>